<dbReference type="Proteomes" id="UP000184447">
    <property type="component" value="Unassembled WGS sequence"/>
</dbReference>
<dbReference type="InterPro" id="IPR012823">
    <property type="entry name" value="Flagell_FliJ"/>
</dbReference>
<evidence type="ECO:0000256" key="6">
    <source>
        <dbReference type="ARBA" id="ARBA00022500"/>
    </source>
</evidence>
<dbReference type="GO" id="GO:0044781">
    <property type="term" value="P:bacterial-type flagellum organization"/>
    <property type="evidence" value="ECO:0007669"/>
    <property type="project" value="UniProtKB-KW"/>
</dbReference>
<feature type="coiled-coil region" evidence="11">
    <location>
        <begin position="26"/>
        <end position="106"/>
    </location>
</feature>
<keyword evidence="12" id="KW-0282">Flagellum</keyword>
<keyword evidence="6" id="KW-0145">Chemotaxis</keyword>
<evidence type="ECO:0000256" key="5">
    <source>
        <dbReference type="ARBA" id="ARBA00022475"/>
    </source>
</evidence>
<dbReference type="Gene3D" id="1.10.287.1700">
    <property type="match status" value="1"/>
</dbReference>
<dbReference type="STRING" id="1121316.SAMN02745207_02741"/>
<dbReference type="OrthoDB" id="1707704at2"/>
<dbReference type="GO" id="GO:0009288">
    <property type="term" value="C:bacterial-type flagellum"/>
    <property type="evidence" value="ECO:0007669"/>
    <property type="project" value="InterPro"/>
</dbReference>
<proteinExistence type="inferred from homology"/>
<comment type="similarity">
    <text evidence="2">Belongs to the FliJ family.</text>
</comment>
<evidence type="ECO:0000256" key="4">
    <source>
        <dbReference type="ARBA" id="ARBA00022448"/>
    </source>
</evidence>
<dbReference type="GO" id="GO:0071973">
    <property type="term" value="P:bacterial-type flagellum-dependent cell motility"/>
    <property type="evidence" value="ECO:0007669"/>
    <property type="project" value="InterPro"/>
</dbReference>
<keyword evidence="4" id="KW-0813">Transport</keyword>
<evidence type="ECO:0000256" key="1">
    <source>
        <dbReference type="ARBA" id="ARBA00004413"/>
    </source>
</evidence>
<reference evidence="12 13" key="1">
    <citation type="submission" date="2016-11" db="EMBL/GenBank/DDBJ databases">
        <authorList>
            <person name="Jaros S."/>
            <person name="Januszkiewicz K."/>
            <person name="Wedrychowicz H."/>
        </authorList>
    </citation>
    <scope>NUCLEOTIDE SEQUENCE [LARGE SCALE GENOMIC DNA]</scope>
    <source>
        <strain evidence="12 13">DSM 8605</strain>
    </source>
</reference>
<comment type="subcellular location">
    <subcellularLocation>
        <location evidence="1">Cell membrane</location>
        <topology evidence="1">Peripheral membrane protein</topology>
        <orientation evidence="1">Cytoplasmic side</orientation>
    </subcellularLocation>
</comment>
<keyword evidence="10" id="KW-1006">Bacterial flagellum protein export</keyword>
<protein>
    <recommendedName>
        <fullName evidence="3">Flagellar FliJ protein</fullName>
    </recommendedName>
</protein>
<dbReference type="GO" id="GO:0006935">
    <property type="term" value="P:chemotaxis"/>
    <property type="evidence" value="ECO:0007669"/>
    <property type="project" value="UniProtKB-KW"/>
</dbReference>
<dbReference type="InterPro" id="IPR053716">
    <property type="entry name" value="Flag_assembly_chemotaxis_eff"/>
</dbReference>
<keyword evidence="9" id="KW-0472">Membrane</keyword>
<keyword evidence="7" id="KW-1005">Bacterial flagellum biogenesis</keyword>
<evidence type="ECO:0000256" key="9">
    <source>
        <dbReference type="ARBA" id="ARBA00023136"/>
    </source>
</evidence>
<gene>
    <name evidence="12" type="ORF">SAMN02745207_02741</name>
</gene>
<evidence type="ECO:0000256" key="8">
    <source>
        <dbReference type="ARBA" id="ARBA00022927"/>
    </source>
</evidence>
<evidence type="ECO:0000313" key="13">
    <source>
        <dbReference type="Proteomes" id="UP000184447"/>
    </source>
</evidence>
<evidence type="ECO:0000256" key="11">
    <source>
        <dbReference type="SAM" id="Coils"/>
    </source>
</evidence>
<keyword evidence="8" id="KW-0653">Protein transport</keyword>
<dbReference type="RefSeq" id="WP_073338987.1">
    <property type="nucleotide sequence ID" value="NZ_FQXM01000015.1"/>
</dbReference>
<dbReference type="GO" id="GO:0005886">
    <property type="term" value="C:plasma membrane"/>
    <property type="evidence" value="ECO:0007669"/>
    <property type="project" value="UniProtKB-SubCell"/>
</dbReference>
<keyword evidence="5" id="KW-1003">Cell membrane</keyword>
<organism evidence="12 13">
    <name type="scientific">Clostridium grantii DSM 8605</name>
    <dbReference type="NCBI Taxonomy" id="1121316"/>
    <lineage>
        <taxon>Bacteria</taxon>
        <taxon>Bacillati</taxon>
        <taxon>Bacillota</taxon>
        <taxon>Clostridia</taxon>
        <taxon>Eubacteriales</taxon>
        <taxon>Clostridiaceae</taxon>
        <taxon>Clostridium</taxon>
    </lineage>
</organism>
<evidence type="ECO:0000256" key="10">
    <source>
        <dbReference type="ARBA" id="ARBA00023225"/>
    </source>
</evidence>
<keyword evidence="12" id="KW-0966">Cell projection</keyword>
<dbReference type="GO" id="GO:0015031">
    <property type="term" value="P:protein transport"/>
    <property type="evidence" value="ECO:0007669"/>
    <property type="project" value="UniProtKB-KW"/>
</dbReference>
<sequence length="152" mass="18326">MKKFKYSLEKVLDFKTDEERVRIEKFAKLRIKVEEEKERLIELNNLLQNNYTELNKNDNIDGTTFKNSYSYIYVLQEKINHQEKAIQNYKNKLEASRVELISAQKERKTLEILKEKAHLEYKTEMDKEEQKINDELGLYAFLRNSNNSIREV</sequence>
<dbReference type="AlphaFoldDB" id="A0A1M5W8X7"/>
<keyword evidence="12" id="KW-0969">Cilium</keyword>
<name>A0A1M5W8X7_9CLOT</name>
<evidence type="ECO:0000313" key="12">
    <source>
        <dbReference type="EMBL" id="SHH83643.1"/>
    </source>
</evidence>
<evidence type="ECO:0000256" key="2">
    <source>
        <dbReference type="ARBA" id="ARBA00010004"/>
    </source>
</evidence>
<dbReference type="NCBIfam" id="TIGR02473">
    <property type="entry name" value="flagell_FliJ"/>
    <property type="match status" value="1"/>
</dbReference>
<dbReference type="Pfam" id="PF02050">
    <property type="entry name" value="FliJ"/>
    <property type="match status" value="1"/>
</dbReference>
<keyword evidence="13" id="KW-1185">Reference proteome</keyword>
<keyword evidence="11" id="KW-0175">Coiled coil</keyword>
<evidence type="ECO:0000256" key="7">
    <source>
        <dbReference type="ARBA" id="ARBA00022795"/>
    </source>
</evidence>
<dbReference type="EMBL" id="FQXM01000015">
    <property type="protein sequence ID" value="SHH83643.1"/>
    <property type="molecule type" value="Genomic_DNA"/>
</dbReference>
<evidence type="ECO:0000256" key="3">
    <source>
        <dbReference type="ARBA" id="ARBA00020392"/>
    </source>
</evidence>
<accession>A0A1M5W8X7</accession>